<gene>
    <name evidence="1" type="ORF">S01H4_19807</name>
</gene>
<dbReference type="Gene3D" id="3.40.50.150">
    <property type="entry name" value="Vaccinia Virus protein VP39"/>
    <property type="match status" value="1"/>
</dbReference>
<dbReference type="InterPro" id="IPR029063">
    <property type="entry name" value="SAM-dependent_MTases_sf"/>
</dbReference>
<dbReference type="AlphaFoldDB" id="X0YSE2"/>
<dbReference type="SUPFAM" id="SSF53335">
    <property type="entry name" value="S-adenosyl-L-methionine-dependent methyltransferases"/>
    <property type="match status" value="1"/>
</dbReference>
<name>X0YSE2_9ZZZZ</name>
<accession>X0YSE2</accession>
<comment type="caution">
    <text evidence="1">The sequence shown here is derived from an EMBL/GenBank/DDBJ whole genome shotgun (WGS) entry which is preliminary data.</text>
</comment>
<organism evidence="1">
    <name type="scientific">marine sediment metagenome</name>
    <dbReference type="NCBI Taxonomy" id="412755"/>
    <lineage>
        <taxon>unclassified sequences</taxon>
        <taxon>metagenomes</taxon>
        <taxon>ecological metagenomes</taxon>
    </lineage>
</organism>
<dbReference type="EMBL" id="BART01008860">
    <property type="protein sequence ID" value="GAG59115.1"/>
    <property type="molecule type" value="Genomic_DNA"/>
</dbReference>
<evidence type="ECO:0008006" key="2">
    <source>
        <dbReference type="Google" id="ProtNLM"/>
    </source>
</evidence>
<reference evidence="1" key="1">
    <citation type="journal article" date="2014" name="Front. Microbiol.">
        <title>High frequency of phylogenetically diverse reductive dehalogenase-homologous genes in deep subseafloor sedimentary metagenomes.</title>
        <authorList>
            <person name="Kawai M."/>
            <person name="Futagami T."/>
            <person name="Toyoda A."/>
            <person name="Takaki Y."/>
            <person name="Nishi S."/>
            <person name="Hori S."/>
            <person name="Arai W."/>
            <person name="Tsubouchi T."/>
            <person name="Morono Y."/>
            <person name="Uchiyama I."/>
            <person name="Ito T."/>
            <person name="Fujiyama A."/>
            <person name="Inagaki F."/>
            <person name="Takami H."/>
        </authorList>
    </citation>
    <scope>NUCLEOTIDE SEQUENCE</scope>
    <source>
        <strain evidence="1">Expedition CK06-06</strain>
    </source>
</reference>
<evidence type="ECO:0000313" key="1">
    <source>
        <dbReference type="EMBL" id="GAG59115.1"/>
    </source>
</evidence>
<proteinExistence type="predicted"/>
<sequence>MEHDPEGPHKIIEDLFRVLKPGGIAIITVPCLNIVRRIKHLIWWNEIIRTPRRSAKWVLKRQKLLFNRRNRDYKYVVSPSIDQFSEYHMTPDQFIKEIKNAGFKLLKHQPLGEIDGFYHELNPLGLFVQFHNWEFGYSPFIKNINKLLSYWPFFHCHMQGVVAQKP</sequence>
<protein>
    <recommendedName>
        <fullName evidence="2">Methyltransferase type 11 domain-containing protein</fullName>
    </recommendedName>
</protein>